<evidence type="ECO:0000256" key="5">
    <source>
        <dbReference type="ARBA" id="ARBA00022691"/>
    </source>
</evidence>
<dbReference type="GO" id="GO:0032259">
    <property type="term" value="P:methylation"/>
    <property type="evidence" value="ECO:0007669"/>
    <property type="project" value="UniProtKB-KW"/>
</dbReference>
<sequence>MKSKESTELESVPISITRNAETVSPDITLETLVSEFAKHGKPIEVNFRELSPIKPGEDRYTHLVHSYPAKLLPNIPAFFLGCEALAAQGQLVYDPFCGTGTVLVEGMVSGMRLAGADSNPLARLITRAKTTWLPEAFLEEQLETVLRIAAATEPTMFSPVVSVERWFTESAADGLGRIRSAIEKATSDQARTFFLVCLSQIVRRCSLADPRLSVPVRVKEEPATPPRPIDLFEKVARQNILRVSSLPIGCTQAQIHRDARIPIGQDEEPTSLADLVITSPPYAGAQKYIRASSLNIGWLALAPTKKLRDLEKLNIGREHHSAAEIPSTYSALPLDIQNEIERISLQNGERAHIFGIYMLEMQTAVQAIRKSLKIGCCAVLVMGDNQICGKPVHTSRYIRNLFALSGFTVELEIVDHIKSRGLMTKRNKTAGLISHEHVFILRREK</sequence>
<dbReference type="PROSITE" id="PS00093">
    <property type="entry name" value="N4_MTASE"/>
    <property type="match status" value="1"/>
</dbReference>
<keyword evidence="6" id="KW-0680">Restriction system</keyword>
<dbReference type="AlphaFoldDB" id="A0AAE4YGD8"/>
<dbReference type="EMBL" id="JAABNR010000019">
    <property type="protein sequence ID" value="NBZ89250.1"/>
    <property type="molecule type" value="Genomic_DNA"/>
</dbReference>
<dbReference type="RefSeq" id="WP_168776051.1">
    <property type="nucleotide sequence ID" value="NZ_JAABNR010000019.1"/>
</dbReference>
<dbReference type="GO" id="GO:0015667">
    <property type="term" value="F:site-specific DNA-methyltransferase (cytosine-N4-specific) activity"/>
    <property type="evidence" value="ECO:0007669"/>
    <property type="project" value="UniProtKB-EC"/>
</dbReference>
<dbReference type="GO" id="GO:0009307">
    <property type="term" value="P:DNA restriction-modification system"/>
    <property type="evidence" value="ECO:0007669"/>
    <property type="project" value="UniProtKB-KW"/>
</dbReference>
<dbReference type="SUPFAM" id="SSF53335">
    <property type="entry name" value="S-adenosyl-L-methionine-dependent methyltransferases"/>
    <property type="match status" value="1"/>
</dbReference>
<comment type="catalytic activity">
    <reaction evidence="7">
        <text>a 2'-deoxycytidine in DNA + S-adenosyl-L-methionine = an N(4)-methyl-2'-deoxycytidine in DNA + S-adenosyl-L-homocysteine + H(+)</text>
        <dbReference type="Rhea" id="RHEA:16857"/>
        <dbReference type="Rhea" id="RHEA-COMP:11369"/>
        <dbReference type="Rhea" id="RHEA-COMP:13674"/>
        <dbReference type="ChEBI" id="CHEBI:15378"/>
        <dbReference type="ChEBI" id="CHEBI:57856"/>
        <dbReference type="ChEBI" id="CHEBI:59789"/>
        <dbReference type="ChEBI" id="CHEBI:85452"/>
        <dbReference type="ChEBI" id="CHEBI:137933"/>
        <dbReference type="EC" id="2.1.1.113"/>
    </reaction>
</comment>
<dbReference type="InterPro" id="IPR017985">
    <property type="entry name" value="MeTrfase_CN4_CS"/>
</dbReference>
<dbReference type="InterPro" id="IPR029063">
    <property type="entry name" value="SAM-dependent_MTases_sf"/>
</dbReference>
<organism evidence="8 9">
    <name type="scientific">Stagnihabitans tardus</name>
    <dbReference type="NCBI Taxonomy" id="2699202"/>
    <lineage>
        <taxon>Bacteria</taxon>
        <taxon>Pseudomonadati</taxon>
        <taxon>Pseudomonadota</taxon>
        <taxon>Alphaproteobacteria</taxon>
        <taxon>Rhodobacterales</taxon>
        <taxon>Paracoccaceae</taxon>
        <taxon>Stagnihabitans</taxon>
    </lineage>
</organism>
<name>A0AAE4YGD8_9RHOB</name>
<evidence type="ECO:0000256" key="2">
    <source>
        <dbReference type="ARBA" id="ARBA00012185"/>
    </source>
</evidence>
<proteinExistence type="inferred from homology"/>
<dbReference type="GO" id="GO:0003677">
    <property type="term" value="F:DNA binding"/>
    <property type="evidence" value="ECO:0007669"/>
    <property type="project" value="InterPro"/>
</dbReference>
<comment type="similarity">
    <text evidence="1">Belongs to the N(4)/N(6)-methyltransferase family. N(4) subfamily.</text>
</comment>
<evidence type="ECO:0000256" key="1">
    <source>
        <dbReference type="ARBA" id="ARBA00010203"/>
    </source>
</evidence>
<dbReference type="Gene3D" id="3.40.50.150">
    <property type="entry name" value="Vaccinia Virus protein VP39"/>
    <property type="match status" value="2"/>
</dbReference>
<evidence type="ECO:0000256" key="7">
    <source>
        <dbReference type="ARBA" id="ARBA00049120"/>
    </source>
</evidence>
<comment type="caution">
    <text evidence="8">The sequence shown here is derived from an EMBL/GenBank/DDBJ whole genome shotgun (WGS) entry which is preliminary data.</text>
</comment>
<evidence type="ECO:0000313" key="8">
    <source>
        <dbReference type="EMBL" id="NBZ89250.1"/>
    </source>
</evidence>
<dbReference type="Proteomes" id="UP001193501">
    <property type="component" value="Unassembled WGS sequence"/>
</dbReference>
<evidence type="ECO:0000256" key="4">
    <source>
        <dbReference type="ARBA" id="ARBA00022679"/>
    </source>
</evidence>
<reference evidence="8" key="1">
    <citation type="submission" date="2020-01" db="EMBL/GenBank/DDBJ databases">
        <authorList>
            <person name="Chen W.-M."/>
        </authorList>
    </citation>
    <scope>NUCLEOTIDE SEQUENCE</scope>
    <source>
        <strain evidence="8">CYK-10</strain>
    </source>
</reference>
<keyword evidence="9" id="KW-1185">Reference proteome</keyword>
<dbReference type="EC" id="2.1.1.113" evidence="2"/>
<evidence type="ECO:0000313" key="9">
    <source>
        <dbReference type="Proteomes" id="UP001193501"/>
    </source>
</evidence>
<keyword evidence="3" id="KW-0489">Methyltransferase</keyword>
<keyword evidence="4" id="KW-0808">Transferase</keyword>
<gene>
    <name evidence="8" type="ORF">GV832_16800</name>
</gene>
<accession>A0AAE4YGD8</accession>
<keyword evidence="5" id="KW-0949">S-adenosyl-L-methionine</keyword>
<evidence type="ECO:0000256" key="3">
    <source>
        <dbReference type="ARBA" id="ARBA00022603"/>
    </source>
</evidence>
<protein>
    <recommendedName>
        <fullName evidence="2">site-specific DNA-methyltransferase (cytosine-N(4)-specific)</fullName>
        <ecNumber evidence="2">2.1.1.113</ecNumber>
    </recommendedName>
</protein>
<evidence type="ECO:0000256" key="6">
    <source>
        <dbReference type="ARBA" id="ARBA00022747"/>
    </source>
</evidence>